<keyword evidence="2" id="KW-1133">Transmembrane helix</keyword>
<dbReference type="Proteomes" id="UP000325563">
    <property type="component" value="Chromosome"/>
</dbReference>
<protein>
    <submittedName>
        <fullName evidence="3">Uncharacterized protein</fullName>
    </submittedName>
</protein>
<sequence length="83" mass="8068">MTEEGPSVFRVPAVAGRWAPPPAWAGFVLLLLAMFALAYGVGAAAGPIAPGMHSPRTDPGSPGGSDPGGMGGMGGGMHPGAGR</sequence>
<keyword evidence="4" id="KW-1185">Reference proteome</keyword>
<feature type="compositionally biased region" description="Gly residues" evidence="1">
    <location>
        <begin position="61"/>
        <end position="83"/>
    </location>
</feature>
<evidence type="ECO:0000313" key="4">
    <source>
        <dbReference type="Proteomes" id="UP000325563"/>
    </source>
</evidence>
<evidence type="ECO:0000256" key="1">
    <source>
        <dbReference type="SAM" id="MobiDB-lite"/>
    </source>
</evidence>
<proteinExistence type="predicted"/>
<accession>A0A5J6JHA6</accession>
<feature type="region of interest" description="Disordered" evidence="1">
    <location>
        <begin position="48"/>
        <end position="83"/>
    </location>
</feature>
<name>A0A5J6JHA6_STRVI</name>
<evidence type="ECO:0000256" key="2">
    <source>
        <dbReference type="SAM" id="Phobius"/>
    </source>
</evidence>
<dbReference type="EMBL" id="CP023692">
    <property type="protein sequence ID" value="QEV49181.1"/>
    <property type="molecule type" value="Genomic_DNA"/>
</dbReference>
<gene>
    <name evidence="3" type="ORF">CP980_32565</name>
</gene>
<feature type="transmembrane region" description="Helical" evidence="2">
    <location>
        <begin position="24"/>
        <end position="46"/>
    </location>
</feature>
<dbReference type="AlphaFoldDB" id="A0A5J6JHA6"/>
<evidence type="ECO:0000313" key="3">
    <source>
        <dbReference type="EMBL" id="QEV49181.1"/>
    </source>
</evidence>
<keyword evidence="2" id="KW-0472">Membrane</keyword>
<dbReference type="RefSeq" id="WP_150529796.1">
    <property type="nucleotide sequence ID" value="NZ_BNBW01000016.1"/>
</dbReference>
<keyword evidence="2" id="KW-0812">Transmembrane</keyword>
<dbReference type="GeneID" id="95615275"/>
<reference evidence="3 4" key="1">
    <citation type="submission" date="2017-09" db="EMBL/GenBank/DDBJ databases">
        <authorList>
            <person name="Lee N."/>
            <person name="Cho B.-K."/>
        </authorList>
    </citation>
    <scope>NUCLEOTIDE SEQUENCE [LARGE SCALE GENOMIC DNA]</scope>
    <source>
        <strain evidence="3 4">ATCC 27476</strain>
    </source>
</reference>
<dbReference type="KEGG" id="svn:CP980_32565"/>
<organism evidence="3 4">
    <name type="scientific">Streptomyces vinaceus</name>
    <dbReference type="NCBI Taxonomy" id="1960"/>
    <lineage>
        <taxon>Bacteria</taxon>
        <taxon>Bacillati</taxon>
        <taxon>Actinomycetota</taxon>
        <taxon>Actinomycetes</taxon>
        <taxon>Kitasatosporales</taxon>
        <taxon>Streptomycetaceae</taxon>
        <taxon>Streptomyces</taxon>
    </lineage>
</organism>